<sequence>MQIVGRSSSHFTRMCLIFAHELEVPFELVPVHDMTRLDAEAYGGHPALKVPALRCEDRLVFGAQNVCRVLAERAGATERVVWPEQLRDDVSRNAQELVWHCMSAQVQLVVGTGLAKLPADNLYFTKARGGFEGALRWLDEHLEAALSALQAQRALSVFEVSLFCLIEHLGFRPTLPLEPYPSLVRFARELGARPSAERTAYRFDAPA</sequence>
<dbReference type="InterPro" id="IPR004045">
    <property type="entry name" value="Glutathione_S-Trfase_N"/>
</dbReference>
<name>A0A0F6SHP8_9BACT</name>
<proteinExistence type="predicted"/>
<dbReference type="InterPro" id="IPR036249">
    <property type="entry name" value="Thioredoxin-like_sf"/>
</dbReference>
<evidence type="ECO:0000313" key="3">
    <source>
        <dbReference type="Proteomes" id="UP000034883"/>
    </source>
</evidence>
<dbReference type="KEGG" id="samy:DB32_007968"/>
<protein>
    <recommendedName>
        <fullName evidence="1">GST N-terminal domain-containing protein</fullName>
    </recommendedName>
</protein>
<dbReference type="AlphaFoldDB" id="A0A0F6SHP8"/>
<dbReference type="STRING" id="927083.DB32_007968"/>
<dbReference type="Proteomes" id="UP000034883">
    <property type="component" value="Chromosome"/>
</dbReference>
<reference evidence="2 3" key="1">
    <citation type="submission" date="2015-03" db="EMBL/GenBank/DDBJ databases">
        <title>Genome assembly of Sandaracinus amylolyticus DSM 53668.</title>
        <authorList>
            <person name="Sharma G."/>
            <person name="Subramanian S."/>
        </authorList>
    </citation>
    <scope>NUCLEOTIDE SEQUENCE [LARGE SCALE GENOMIC DNA]</scope>
    <source>
        <strain evidence="2 3">DSM 53668</strain>
    </source>
</reference>
<dbReference type="SUPFAM" id="SSF52833">
    <property type="entry name" value="Thioredoxin-like"/>
    <property type="match status" value="1"/>
</dbReference>
<dbReference type="Gene3D" id="1.20.1050.10">
    <property type="match status" value="1"/>
</dbReference>
<evidence type="ECO:0000259" key="1">
    <source>
        <dbReference type="Pfam" id="PF13409"/>
    </source>
</evidence>
<dbReference type="EMBL" id="CP011125">
    <property type="protein sequence ID" value="AKF10819.1"/>
    <property type="molecule type" value="Genomic_DNA"/>
</dbReference>
<keyword evidence="3" id="KW-1185">Reference proteome</keyword>
<feature type="domain" description="GST N-terminal" evidence="1">
    <location>
        <begin position="9"/>
        <end position="72"/>
    </location>
</feature>
<dbReference type="Gene3D" id="3.40.30.10">
    <property type="entry name" value="Glutaredoxin"/>
    <property type="match status" value="1"/>
</dbReference>
<organism evidence="2 3">
    <name type="scientific">Sandaracinus amylolyticus</name>
    <dbReference type="NCBI Taxonomy" id="927083"/>
    <lineage>
        <taxon>Bacteria</taxon>
        <taxon>Pseudomonadati</taxon>
        <taxon>Myxococcota</taxon>
        <taxon>Polyangia</taxon>
        <taxon>Polyangiales</taxon>
        <taxon>Sandaracinaceae</taxon>
        <taxon>Sandaracinus</taxon>
    </lineage>
</organism>
<accession>A0A0F6SHP8</accession>
<dbReference type="Pfam" id="PF13409">
    <property type="entry name" value="GST_N_2"/>
    <property type="match status" value="1"/>
</dbReference>
<gene>
    <name evidence="2" type="ORF">DB32_007968</name>
</gene>
<dbReference type="CDD" id="cd00570">
    <property type="entry name" value="GST_N_family"/>
    <property type="match status" value="1"/>
</dbReference>
<evidence type="ECO:0000313" key="2">
    <source>
        <dbReference type="EMBL" id="AKF10819.1"/>
    </source>
</evidence>